<name>A0A4Z0PB90_9BACT</name>
<evidence type="ECO:0000313" key="4">
    <source>
        <dbReference type="Proteomes" id="UP000298337"/>
    </source>
</evidence>
<dbReference type="EMBL" id="SRLA01000001">
    <property type="protein sequence ID" value="TGE09518.1"/>
    <property type="molecule type" value="Genomic_DNA"/>
</dbReference>
<dbReference type="Pfam" id="PF07691">
    <property type="entry name" value="PA14"/>
    <property type="match status" value="1"/>
</dbReference>
<dbReference type="InterPro" id="IPR039448">
    <property type="entry name" value="Beta_helix"/>
</dbReference>
<evidence type="ECO:0000313" key="3">
    <source>
        <dbReference type="EMBL" id="TGE09518.1"/>
    </source>
</evidence>
<evidence type="ECO:0000259" key="2">
    <source>
        <dbReference type="PROSITE" id="PS51820"/>
    </source>
</evidence>
<dbReference type="InterPro" id="IPR037524">
    <property type="entry name" value="PA14/GLEYA"/>
</dbReference>
<protein>
    <submittedName>
        <fullName evidence="3">T9SS type A sorting domain-containing protein</fullName>
    </submittedName>
</protein>
<organism evidence="3 4">
    <name type="scientific">Hymenobacter fodinae</name>
    <dbReference type="NCBI Taxonomy" id="2510796"/>
    <lineage>
        <taxon>Bacteria</taxon>
        <taxon>Pseudomonadati</taxon>
        <taxon>Bacteroidota</taxon>
        <taxon>Cytophagia</taxon>
        <taxon>Cytophagales</taxon>
        <taxon>Hymenobacteraceae</taxon>
        <taxon>Hymenobacter</taxon>
    </lineage>
</organism>
<evidence type="ECO:0000256" key="1">
    <source>
        <dbReference type="SAM" id="SignalP"/>
    </source>
</evidence>
<reference evidence="3 4" key="1">
    <citation type="submission" date="2019-04" db="EMBL/GenBank/DDBJ databases">
        <authorList>
            <person name="Feng G."/>
            <person name="Zhang J."/>
            <person name="Zhu H."/>
        </authorList>
    </citation>
    <scope>NUCLEOTIDE SEQUENCE [LARGE SCALE GENOMIC DNA]</scope>
    <source>
        <strain evidence="3 4">92R-1</strain>
    </source>
</reference>
<dbReference type="Gene3D" id="3.90.182.10">
    <property type="entry name" value="Toxin - Anthrax Protective Antigen,domain 1"/>
    <property type="match status" value="1"/>
</dbReference>
<dbReference type="Gene3D" id="2.60.40.10">
    <property type="entry name" value="Immunoglobulins"/>
    <property type="match status" value="2"/>
</dbReference>
<dbReference type="SMART" id="SM00758">
    <property type="entry name" value="PA14"/>
    <property type="match status" value="1"/>
</dbReference>
<dbReference type="OrthoDB" id="642696at2"/>
<keyword evidence="1" id="KW-0732">Signal</keyword>
<keyword evidence="4" id="KW-1185">Reference proteome</keyword>
<dbReference type="NCBIfam" id="TIGR01451">
    <property type="entry name" value="B_ant_repeat"/>
    <property type="match status" value="1"/>
</dbReference>
<feature type="domain" description="PA14" evidence="2">
    <location>
        <begin position="363"/>
        <end position="532"/>
    </location>
</feature>
<dbReference type="Gene3D" id="2.60.40.2810">
    <property type="match status" value="1"/>
</dbReference>
<dbReference type="InterPro" id="IPR001434">
    <property type="entry name" value="OmcB-like_DUF11"/>
</dbReference>
<dbReference type="InterPro" id="IPR011658">
    <property type="entry name" value="PA14_dom"/>
</dbReference>
<dbReference type="InterPro" id="IPR047589">
    <property type="entry name" value="DUF11_rpt"/>
</dbReference>
<feature type="chain" id="PRO_5021483203" evidence="1">
    <location>
        <begin position="25"/>
        <end position="2810"/>
    </location>
</feature>
<dbReference type="Pfam" id="PF18962">
    <property type="entry name" value="Por_Secre_tail"/>
    <property type="match status" value="1"/>
</dbReference>
<dbReference type="Pfam" id="PF17963">
    <property type="entry name" value="Big_9"/>
    <property type="match status" value="2"/>
</dbReference>
<dbReference type="PROSITE" id="PS51820">
    <property type="entry name" value="PA14"/>
    <property type="match status" value="1"/>
</dbReference>
<dbReference type="InterPro" id="IPR011050">
    <property type="entry name" value="Pectin_lyase_fold/virulence"/>
</dbReference>
<feature type="signal peptide" evidence="1">
    <location>
        <begin position="1"/>
        <end position="24"/>
    </location>
</feature>
<dbReference type="SUPFAM" id="SSF56988">
    <property type="entry name" value="Anthrax protective antigen"/>
    <property type="match status" value="1"/>
</dbReference>
<dbReference type="InterPro" id="IPR013783">
    <property type="entry name" value="Ig-like_fold"/>
</dbReference>
<dbReference type="InterPro" id="IPR006626">
    <property type="entry name" value="PbH1"/>
</dbReference>
<dbReference type="SUPFAM" id="SSF51126">
    <property type="entry name" value="Pectin lyase-like"/>
    <property type="match status" value="1"/>
</dbReference>
<dbReference type="Pfam" id="PF13229">
    <property type="entry name" value="Beta_helix"/>
    <property type="match status" value="2"/>
</dbReference>
<dbReference type="Pfam" id="PF01345">
    <property type="entry name" value="DUF11"/>
    <property type="match status" value="5"/>
</dbReference>
<proteinExistence type="predicted"/>
<comment type="caution">
    <text evidence="3">The sequence shown here is derived from an EMBL/GenBank/DDBJ whole genome shotgun (WGS) entry which is preliminary data.</text>
</comment>
<dbReference type="InterPro" id="IPR026444">
    <property type="entry name" value="Secre_tail"/>
</dbReference>
<dbReference type="NCBIfam" id="TIGR04183">
    <property type="entry name" value="Por_Secre_tail"/>
    <property type="match status" value="1"/>
</dbReference>
<dbReference type="Proteomes" id="UP000298337">
    <property type="component" value="Unassembled WGS sequence"/>
</dbReference>
<dbReference type="SMART" id="SM00710">
    <property type="entry name" value="PbH1"/>
    <property type="match status" value="9"/>
</dbReference>
<dbReference type="RefSeq" id="WP_135430273.1">
    <property type="nucleotide sequence ID" value="NZ_SRLA01000001.1"/>
</dbReference>
<sequence length="2810" mass="282764">MKTLLRVLLLLLAWTSLGRTVGWAQVCNQVNTLNYTTATTGDRKTATETLGNTSFTYSGYASNASSVRTFSVGTVANLNGQSLIWQENYQNVDPAVTANRASITLTFTRPVENLTFNLQDIDAEAATNFIDNLRFDGYATTAANAPVIQLTASNFTLGTKNRFVAPNTVEGTGTAAPGDATANVTVAFTSPVQRLVLTYSNPYPYTANVPRQQTIGINAIRWCAQADVATTVTGPTAASAGNRVIYTTTTSNAGADVATDVIPTLQLNPGLPTANVTLPAGASYNSTSGLVTFATTTLASGANVTNAVTFTMPNSGNVSGKAASTATTSDIIAANNNGTAANANVTTVQSVPSCQPSYLNNTTASSGLTAEYYPGVFYNPGNNFNANAITFFQRTASVRRIDPTLDFSGSSFGNIVPPATGTTTDPNNFSASYRGSINIAVAGTYTFYLSSDDGSYMWIDDNALVSAPNVANALIDNGNDHSLQERSGTVTLTAGQHDVLIYYAENGGSNVLKWEYASADAGLARQVVPTSVLCAGPSKADAAPTVSNVTNSTLPNTAPAIVLSPGLAGSDPDGNNTLAYYNILTLPGAASGVLQFNGTNVVAGQAIPADQLNLLTFDPAAGFTGNASFTYTVTDNIGRTAQNAATYTIPVAAAVTLSGTVFEDVNYGGGAGRNLSTAASSAASFTVRRPNARVELYDANGNFVSATTTDANGAYSFSVAPTTYTVRVVNSTVTSSRPGSVAGLLPVQTFVNGATNQVGGEAPEKQDAAANTTNQNLGALTAGTSTAQSISRFTVASAGSANVDFGFNFDVVTNTNNDGQGSLRQFILNSNALTNANLAQAGLTAGRETSIFMIPSGSATPGLRAGLVSGLTNGVASINPTTALPTISDANTAVDGTTQTINVGNTNNVTLNTGGTVGTANTTLGTLNGPEVQLVGTRAFDGLSVSAANGTIRGLSVYGFANGINTTASASGILIESNTIGTSATSFTDPGNGVRTTQQGINLNSSDNGTIRNNLVAYNGGMGIWVLGNNNDGANNNTISGNEIRGNAIEVFLDGQGYVFDGLELQGASTGNTVSGNLITANNGHGIDSFGNGIGGNTITGNTISNNGTGVARSQTALNNTTVGEGSGLRVYGATNQTIISNNVLTGNTGSGVLVEAPALNVTISQNSISGNTRLGIDLLNSSDRFNNGNVGTLTNVTLNDDGDADTGGNGLTNMPVITSATIRNGNLLVSGFSRPGATLEFFIASVGTSAGTGNTNFGQGQTYLFTQAEGTSDLDATTGSYSGNINGFNQGAENNQNRFSYSVPLSSLTVAQQNALNAGTALLTATARQITAVNGNQGTSEFSGNAPVQLAPVANNDYTTTTPGTAVTVTVTSNDQNGIDPATVALNSQAAGSTASVTVTGGTFTFLGNGQVSFVPAAGFTGVATVPYTVNNTSGTTSNTAFLSVAVSGTTFNLATNFSATPAANSNAGSSLSYTVVSSNPGTVAATSVVETVQLPAGLTTTGFTVGGNNGTLNNGIITFAGGASYNQNTGLLTLTIGNLAANGGSVSTALVFPAPLTSPLTVTASISGSGGAETTVADNTAVSTINITPRFDVTTAISGPTVVTAGNELTYTVVTSNLSSATTPANVNSISPAVNVVQTVSLSGNLTGAGIYASNGGTVAFNSSQNATVITFPAIGVLAAGQSQVNTISFTAPSTNFPAPVAIVTSGLTGTNAGDLNSPTAGTDNNTAQLNGLATRPTITPITRTGTEANVYTNISVSAANVAPGANITLNITAGNAGAASAAGVQETVTLPTGLTFSNLGGGSYNAATGVLTFPALASPLAAGATQTYSVTFAAPQQGFVLATAAVTTTTPDAVPADNLAQTKIEVNPVVDVATTLAGPAVSLAGQTVTYTVTTASNGPAAANGVVQTVQLPTGLTNVQVNSLSAGSQYNATTGILTISFTEPLAAGFSQTNTISFTAPAGSANLNIAAAISTSSAETVLANNTAVVTTALTPAADVAISVTAPATATVGNAVPYAVSVTNNGASVATGVAATLQLPAGLGTANVTFPGGTSADSYNNTTGLVTFASVPTLATGASTSRVVVVTMPDAAQLTAVGQVTSTSADVNSANNYATVATTAAAATATTADLRVALTPATATVNAGSPVTLTATFDNLGTGTATNVVPQLTLAPGLTGVTVTDGGVTRNADYNVTTGVVTFQSVGSLASGASLPGTYSVTFNAPATGPVLAVGNVYSATSDGVLSNNTALSTVTVTPQADAQTTIAGPVSAQPGSRVTYEITTSNNSTALSPATNVVQTVTIPGTPANLTFSAGALSTVTGGNTVVTFPPVASMAPGTAGAVTNFISFTTPATATSLTITANVTSAADINTTAASNSASITTIANNAPVAYNVVNNLQPTGEVRFNQVIENTATTAQPISALVATDANAGQVLTYTLTSVPTSGSLYIGTSSTALTVGSPITATEASQLRYLPTAGFVGNAFFSYTATDNATVPATSNTALYTIAIGQDVNSNYTLTAVKGGATPYVNGDVIANVFDANSGTYNSATPQAVVKNGLSSATLVTTGLPTGYLSSFPAGVGFNTTDANQIGQIVVTNNRLLVAGTYTVRIATVDANGGTSTRDVTFTIGVRPLPVELVSFVAKDAGQDAQLTWRTAQELHNDHFVVERSFDGKSFSAVGQVKGQGTTTLATDYRFTDAQVAAKAAGTVYYRLKQVDTDGTTSFSSVQVVTFVKAESAISLYPNPASSTTTLDMTSLPQGSYQVSIIDAVGRTVRQARYEASTTPTLSVQDLPVGSYHVLVSGKDFTKSLRLIKE</sequence>
<gene>
    <name evidence="3" type="ORF">EU556_01400</name>
</gene>
<dbReference type="SUPFAM" id="SSF117074">
    <property type="entry name" value="Hypothetical protein PA1324"/>
    <property type="match status" value="1"/>
</dbReference>
<accession>A0A4Z0PB90</accession>